<dbReference type="PANTHER" id="PTHR22957">
    <property type="entry name" value="TBC1 DOMAIN FAMILY MEMBER GTPASE-ACTIVATING PROTEIN"/>
    <property type="match status" value="1"/>
</dbReference>
<dbReference type="EMBL" id="LN835309">
    <property type="protein sequence ID" value="CRH02727.1"/>
    <property type="molecule type" value="Genomic_DNA"/>
</dbReference>
<sequence length="1572" mass="190112">MKKDKIKEKYIKALFTEVEKDKIKNNLEQSNYFFSSINYDIYILDKKFYKLKNLYDVDIKKTLLLYLFKYNFYIPKIIKRIIFKKFLLQDESKDIQNFNYNVYLLLSYIKNPNIIETTQKIIDLDVFRTRINKENEKTVYFFNLFLNYACSYFQFKYKQGLNEVLALFFYLKGKYFNMVDVYFCFQNFVEKFLKEFYYDDEFFFLQISFYLFKILIKYHDPLLSEILEKNKMTPEIYASSWFLTLFASKSNLRILNIVYLIFLLEHNPFFYFFFSLALLILHRNIFLCVDNSNLPELLSKINIFNKKFLKKVWSLGKYLEKNTPISFIHKLFFIKNILIYLTNENSAENHHKKNILLNFFKSIDYMSINSYEIKKNISSGNHKYIFFDIRSNYHFNSFHLKKSINIELTNNFIEILKKRIDLQNDNKKKKKEKKIVNKKIFYILKKYNNCEIARNDKLLFIFLLRSKYNLKNNIAYDDNILLKKVNVSSTSSNKINFGALERRKRKKIKKKKKRKKKKLFKGINLLNTENNQLIDLNLFFFDIYKNKKSHKVQGKSYKIKFKSVEQVNHKYIKQKKIHSCKKYYSDDDILSKSFSLTCYHIKNSFQSKIKKDVTNKNYTENLEINKTNINNLLVDEKTLNNINSKKVDKKKHFSSENDDLINMTNNIKKNLDFVEQNLNTSSFNLYLLIKEKVLKNENCLKFLFVNILNLNKHIIILYDEHFNNTKNVRKFYFDLIYNLKLKNVSIIEGGINSFHNLIKNDGINYKKNTISKNNEVNDLYSFRSILKKRKNLYHFHQLPLCYLCDNKNLKNVKKKILDEFFFEIYNDYTIFEDFYYFLTEKRGHVNFLSFIDLIKQKKYEEKMQHNNKKESEASIFPLSSLINFIKRKKVEKEKNKSVSYMNKEYNNNNNNSYNNNNNYKNNNYNYNDNDSDNDIDNNNSVDDNKFFTPRRHSNSPLDEKDIYNNEQVKKEYFSLNYYIGYYNKKKNEFLNFPTIVENNYIKDDMCNDMKNNKFDKYNFDEKIDIKTKFEYRNNYNIGHLKNNLNENVKKWKDSEEIYEEPNNEFFQKNKKLSNNNEYTKSKHDSSSCIYNLYSYVDILCYNSLLNKDNCKIYNCFIIYVYQPIIPHNIRSNNIISNFIQYVKYIKNFKGNNNLINDPNIYLSCNKLNSNLFFNLSYFPFNNLRKINFPNSFLSNTCQKVENENLNKDNFLYQTREEVIREKQVRDKDEEDGEKNKEKNYNYYDEIVNDSILNNIWIKNKPELGLCKLMIYDHFLILYGTPYLYNVNLLINKKKKKKNINKYIYKCDKEKLKNLEKSNSEDYDTLNQQNLKENLKEEKDRLNKHIDIGTLNFLKERKEYNKKEYQNLKYYDDLLHKMIIHKYKDLKKKDILFNIDCYKINSINLNWNLLSNHLFHSTTKEHISDTYNYYKSYFNLSKNNLSNKKEKSYYSSSVSNNTCSYISDEHDFSFSDYHSLYMKNMKIIKNSDDLNKNEKLNYEYHNMAIDAINVYGIFDLRTIYKITTKRNSNKTLYFYFATNKNIPLMILNFENEAEVQSCVYSVKEIYSCFANKK</sequence>
<dbReference type="PROSITE" id="PS50086">
    <property type="entry name" value="TBC_RABGAP"/>
    <property type="match status" value="1"/>
</dbReference>
<dbReference type="Pfam" id="PF00566">
    <property type="entry name" value="RabGAP-TBC"/>
    <property type="match status" value="1"/>
</dbReference>
<evidence type="ECO:0000259" key="2">
    <source>
        <dbReference type="PROSITE" id="PS50086"/>
    </source>
</evidence>
<keyword evidence="4" id="KW-1185">Reference proteome</keyword>
<dbReference type="KEGG" id="prel:PRELSG_1446100"/>
<gene>
    <name evidence="3" type="ORF">PRELSG_1446100</name>
</gene>
<feature type="region of interest" description="Disordered" evidence="1">
    <location>
        <begin position="902"/>
        <end position="942"/>
    </location>
</feature>
<evidence type="ECO:0000313" key="4">
    <source>
        <dbReference type="Proteomes" id="UP000220158"/>
    </source>
</evidence>
<organism evidence="3 4">
    <name type="scientific">Plasmodium relictum</name>
    <dbReference type="NCBI Taxonomy" id="85471"/>
    <lineage>
        <taxon>Eukaryota</taxon>
        <taxon>Sar</taxon>
        <taxon>Alveolata</taxon>
        <taxon>Apicomplexa</taxon>
        <taxon>Aconoidasida</taxon>
        <taxon>Haemosporida</taxon>
        <taxon>Plasmodiidae</taxon>
        <taxon>Plasmodium</taxon>
        <taxon>Plasmodium (Haemamoeba)</taxon>
    </lineage>
</organism>
<protein>
    <recommendedName>
        <fullName evidence="2">Rab-GAP TBC domain-containing protein</fullName>
    </recommendedName>
</protein>
<dbReference type="OMA" id="NYEQKNY"/>
<feature type="domain" description="Rab-GAP TBC" evidence="2">
    <location>
        <begin position="73"/>
        <end position="266"/>
    </location>
</feature>
<dbReference type="InterPro" id="IPR036873">
    <property type="entry name" value="Rhodanese-like_dom_sf"/>
</dbReference>
<dbReference type="InterPro" id="IPR000195">
    <property type="entry name" value="Rab-GAP-TBC_dom"/>
</dbReference>
<feature type="compositionally biased region" description="Low complexity" evidence="1">
    <location>
        <begin position="902"/>
        <end position="928"/>
    </location>
</feature>
<dbReference type="GeneID" id="39738893"/>
<dbReference type="SMART" id="SM00164">
    <property type="entry name" value="TBC"/>
    <property type="match status" value="1"/>
</dbReference>
<dbReference type="GO" id="GO:0006886">
    <property type="term" value="P:intracellular protein transport"/>
    <property type="evidence" value="ECO:0007669"/>
    <property type="project" value="TreeGrafter"/>
</dbReference>
<dbReference type="RefSeq" id="XP_028535247.1">
    <property type="nucleotide sequence ID" value="XM_028679543.1"/>
</dbReference>
<name>A0A1J1HBP9_PLARL</name>
<dbReference type="OrthoDB" id="1668230at2759"/>
<dbReference type="GO" id="GO:0005096">
    <property type="term" value="F:GTPase activator activity"/>
    <property type="evidence" value="ECO:0007669"/>
    <property type="project" value="TreeGrafter"/>
</dbReference>
<dbReference type="SUPFAM" id="SSF52821">
    <property type="entry name" value="Rhodanese/Cell cycle control phosphatase"/>
    <property type="match status" value="1"/>
</dbReference>
<dbReference type="Proteomes" id="UP000220158">
    <property type="component" value="Chromosome 14"/>
</dbReference>
<accession>A0A1J1HBP9</accession>
<reference evidence="3 4" key="1">
    <citation type="submission" date="2015-04" db="EMBL/GenBank/DDBJ databases">
        <authorList>
            <consortium name="Pathogen Informatics"/>
        </authorList>
    </citation>
    <scope>NUCLEOTIDE SEQUENCE [LARGE SCALE GENOMIC DNA]</scope>
    <source>
        <strain evidence="3 4">SGS1</strain>
    </source>
</reference>
<evidence type="ECO:0000313" key="3">
    <source>
        <dbReference type="EMBL" id="CRH02727.1"/>
    </source>
</evidence>
<dbReference type="Gene3D" id="1.10.472.80">
    <property type="entry name" value="Ypt/Rab-GAP domain of gyp1p, domain 3"/>
    <property type="match status" value="1"/>
</dbReference>
<dbReference type="SUPFAM" id="SSF47923">
    <property type="entry name" value="Ypt/Rab-GAP domain of gyp1p"/>
    <property type="match status" value="2"/>
</dbReference>
<dbReference type="PANTHER" id="PTHR22957:SF27">
    <property type="entry name" value="TBC1 DOMAIN FAMILY MEMBER 13"/>
    <property type="match status" value="1"/>
</dbReference>
<proteinExistence type="predicted"/>
<dbReference type="InterPro" id="IPR035969">
    <property type="entry name" value="Rab-GAP_TBC_sf"/>
</dbReference>
<evidence type="ECO:0000256" key="1">
    <source>
        <dbReference type="SAM" id="MobiDB-lite"/>
    </source>
</evidence>
<dbReference type="VEuPathDB" id="PlasmoDB:PRELSG_1446100"/>